<comment type="subcellular location">
    <subcellularLocation>
        <location evidence="2">Chromosome</location>
    </subcellularLocation>
    <subcellularLocation>
        <location evidence="1">Nucleus</location>
    </subcellularLocation>
</comment>
<dbReference type="SUPFAM" id="SSF57997">
    <property type="entry name" value="Tropomyosin"/>
    <property type="match status" value="1"/>
</dbReference>
<feature type="region of interest" description="Disordered" evidence="13">
    <location>
        <begin position="1"/>
        <end position="60"/>
    </location>
</feature>
<evidence type="ECO:0000256" key="5">
    <source>
        <dbReference type="ARBA" id="ARBA00022741"/>
    </source>
</evidence>
<dbReference type="GO" id="GO:0035861">
    <property type="term" value="C:site of double-strand break"/>
    <property type="evidence" value="ECO:0007669"/>
    <property type="project" value="TreeGrafter"/>
</dbReference>
<keyword evidence="5" id="KW-0547">Nucleotide-binding</keyword>
<evidence type="ECO:0000256" key="7">
    <source>
        <dbReference type="ARBA" id="ARBA00022840"/>
    </source>
</evidence>
<evidence type="ECO:0000256" key="11">
    <source>
        <dbReference type="ARBA" id="ARBA00023242"/>
    </source>
</evidence>
<organism evidence="15 16">
    <name type="scientific">Polytolypa hystricis (strain UAMH7299)</name>
    <dbReference type="NCBI Taxonomy" id="1447883"/>
    <lineage>
        <taxon>Eukaryota</taxon>
        <taxon>Fungi</taxon>
        <taxon>Dikarya</taxon>
        <taxon>Ascomycota</taxon>
        <taxon>Pezizomycotina</taxon>
        <taxon>Eurotiomycetes</taxon>
        <taxon>Eurotiomycetidae</taxon>
        <taxon>Onygenales</taxon>
        <taxon>Onygenales incertae sedis</taxon>
        <taxon>Polytolypa</taxon>
    </lineage>
</organism>
<evidence type="ECO:0000259" key="14">
    <source>
        <dbReference type="Pfam" id="PF13175"/>
    </source>
</evidence>
<dbReference type="Gene3D" id="3.40.50.300">
    <property type="entry name" value="P-loop containing nucleotide triphosphate hydrolases"/>
    <property type="match status" value="1"/>
</dbReference>
<evidence type="ECO:0000256" key="3">
    <source>
        <dbReference type="ARBA" id="ARBA00006793"/>
    </source>
</evidence>
<dbReference type="GO" id="GO:0003684">
    <property type="term" value="F:damaged DNA binding"/>
    <property type="evidence" value="ECO:0007669"/>
    <property type="project" value="TreeGrafter"/>
</dbReference>
<proteinExistence type="inferred from homology"/>
<keyword evidence="10" id="KW-0234">DNA repair</keyword>
<protein>
    <recommendedName>
        <fullName evidence="14">Endonuclease GajA/Old nuclease/RecF-like AAA domain-containing protein</fullName>
    </recommendedName>
</protein>
<dbReference type="InterPro" id="IPR027417">
    <property type="entry name" value="P-loop_NTPase"/>
</dbReference>
<keyword evidence="11" id="KW-0539">Nucleus</keyword>
<feature type="coiled-coil region" evidence="12">
    <location>
        <begin position="258"/>
        <end position="319"/>
    </location>
</feature>
<feature type="compositionally biased region" description="Low complexity" evidence="13">
    <location>
        <begin position="44"/>
        <end position="54"/>
    </location>
</feature>
<dbReference type="EMBL" id="PDNA01000076">
    <property type="protein sequence ID" value="PGH16092.1"/>
    <property type="molecule type" value="Genomic_DNA"/>
</dbReference>
<evidence type="ECO:0000256" key="13">
    <source>
        <dbReference type="SAM" id="MobiDB-lite"/>
    </source>
</evidence>
<dbReference type="Proteomes" id="UP000224634">
    <property type="component" value="Unassembled WGS sequence"/>
</dbReference>
<reference evidence="15 16" key="1">
    <citation type="submission" date="2017-10" db="EMBL/GenBank/DDBJ databases">
        <title>Comparative genomics in systemic dimorphic fungi from Ajellomycetaceae.</title>
        <authorList>
            <person name="Munoz J.F."/>
            <person name="Mcewen J.G."/>
            <person name="Clay O.K."/>
            <person name="Cuomo C.A."/>
        </authorList>
    </citation>
    <scope>NUCLEOTIDE SEQUENCE [LARGE SCALE GENOMIC DNA]</scope>
    <source>
        <strain evidence="15 16">UAMH7299</strain>
    </source>
</reference>
<evidence type="ECO:0000256" key="9">
    <source>
        <dbReference type="ARBA" id="ARBA00023172"/>
    </source>
</evidence>
<evidence type="ECO:0000313" key="15">
    <source>
        <dbReference type="EMBL" id="PGH16092.1"/>
    </source>
</evidence>
<dbReference type="SUPFAM" id="SSF52540">
    <property type="entry name" value="P-loop containing nucleoside triphosphate hydrolases"/>
    <property type="match status" value="1"/>
</dbReference>
<name>A0A2B7Y5D1_POLH7</name>
<evidence type="ECO:0000256" key="6">
    <source>
        <dbReference type="ARBA" id="ARBA00022763"/>
    </source>
</evidence>
<dbReference type="AlphaFoldDB" id="A0A2B7Y5D1"/>
<dbReference type="GO" id="GO:0005524">
    <property type="term" value="F:ATP binding"/>
    <property type="evidence" value="ECO:0007669"/>
    <property type="project" value="UniProtKB-KW"/>
</dbReference>
<evidence type="ECO:0000313" key="16">
    <source>
        <dbReference type="Proteomes" id="UP000224634"/>
    </source>
</evidence>
<feature type="domain" description="Endonuclease GajA/Old nuclease/RecF-like AAA" evidence="14">
    <location>
        <begin position="91"/>
        <end position="441"/>
    </location>
</feature>
<keyword evidence="7" id="KW-0067">ATP-binding</keyword>
<dbReference type="STRING" id="1447883.A0A2B7Y5D1"/>
<dbReference type="PANTHER" id="PTHR19306">
    <property type="entry name" value="STRUCTURAL MAINTENANCE OF CHROMOSOMES 5,6 SMC5, SMC6"/>
    <property type="match status" value="1"/>
</dbReference>
<keyword evidence="6" id="KW-0227">DNA damage</keyword>
<keyword evidence="8 12" id="KW-0175">Coiled coil</keyword>
<dbReference type="InterPro" id="IPR041685">
    <property type="entry name" value="AAA_GajA/Old/RecF-like"/>
</dbReference>
<evidence type="ECO:0000256" key="12">
    <source>
        <dbReference type="SAM" id="Coils"/>
    </source>
</evidence>
<evidence type="ECO:0000256" key="1">
    <source>
        <dbReference type="ARBA" id="ARBA00004123"/>
    </source>
</evidence>
<evidence type="ECO:0000256" key="4">
    <source>
        <dbReference type="ARBA" id="ARBA00022454"/>
    </source>
</evidence>
<feature type="coiled-coil region" evidence="12">
    <location>
        <begin position="346"/>
        <end position="436"/>
    </location>
</feature>
<accession>A0A2B7Y5D1</accession>
<sequence>MAPIKRSLAVAEGEAHSTAPNSSQRKRVRTSNVLGGRDDDSDSDASSPLDSSSFDADDSEAEALLEERATQIIREKFSRQEENVPAENGIIEKVECRNFMCHEHFDVDLGPLINFIVGKNGSGKSAILTALTLCLGGKASSTNRGQSLKNFIKEGQDSATIIVHIKNQGDNAYLPNEYGDSIIVERYFSRHGTSGFKLRSKSGRIVSHKKADLDMITDYYALQIDNPMNILSQDMARQFLSTSSPAEKYKFFVKGVQLEQLDQDYRLMEDSIDQAVAKMDQHREQMKALEAVKDKADRKLKVSERHEGLREKIRNLRGQAAWAQVEEQERIRDSYDDEIALMAQKLTALDGEIEAADQHFEDAERELEAATRTVQEATSEFDGIKDERQEIQERYDSSLAKRHEIQAEQRSVRELIKSAESRFNETQQNIVAQQQRLAESDDGTNARRRAELEEKKVMAGELHQRYESHQKNRTNLLNDRDSAEKKFQSAGGPISKQRGDLQQAEIQLQTLIRNKGQQQNGFPEKMPTLLRAIQQEKSFSRPPVGPLGRHVRLLKPKWSPILETSFGGSLSAFVVTSRADMNILSRIMERVSWQV</sequence>
<evidence type="ECO:0000256" key="8">
    <source>
        <dbReference type="ARBA" id="ARBA00023054"/>
    </source>
</evidence>
<dbReference type="PANTHER" id="PTHR19306:SF6">
    <property type="entry name" value="STRUCTURAL MAINTENANCE OF CHROMOSOMES PROTEIN 6"/>
    <property type="match status" value="1"/>
</dbReference>
<dbReference type="OrthoDB" id="10265785at2759"/>
<dbReference type="GO" id="GO:0005634">
    <property type="term" value="C:nucleus"/>
    <property type="evidence" value="ECO:0007669"/>
    <property type="project" value="UniProtKB-SubCell"/>
</dbReference>
<gene>
    <name evidence="15" type="ORF">AJ80_05307</name>
</gene>
<comment type="caution">
    <text evidence="15">The sequence shown here is derived from an EMBL/GenBank/DDBJ whole genome shotgun (WGS) entry which is preliminary data.</text>
</comment>
<evidence type="ECO:0000256" key="10">
    <source>
        <dbReference type="ARBA" id="ARBA00023204"/>
    </source>
</evidence>
<dbReference type="GO" id="GO:0030915">
    <property type="term" value="C:Smc5-Smc6 complex"/>
    <property type="evidence" value="ECO:0007669"/>
    <property type="project" value="TreeGrafter"/>
</dbReference>
<evidence type="ECO:0000256" key="2">
    <source>
        <dbReference type="ARBA" id="ARBA00004286"/>
    </source>
</evidence>
<feature type="coiled-coil region" evidence="12">
    <location>
        <begin position="466"/>
        <end position="514"/>
    </location>
</feature>
<keyword evidence="16" id="KW-1185">Reference proteome</keyword>
<comment type="similarity">
    <text evidence="3">Belongs to the SMC family. SMC6 subfamily.</text>
</comment>
<dbReference type="Pfam" id="PF13175">
    <property type="entry name" value="AAA_15"/>
    <property type="match status" value="1"/>
</dbReference>
<dbReference type="GO" id="GO:0000724">
    <property type="term" value="P:double-strand break repair via homologous recombination"/>
    <property type="evidence" value="ECO:0007669"/>
    <property type="project" value="TreeGrafter"/>
</dbReference>
<keyword evidence="9" id="KW-0233">DNA recombination</keyword>
<keyword evidence="4" id="KW-0158">Chromosome</keyword>
<dbReference type="GO" id="GO:0003697">
    <property type="term" value="F:single-stranded DNA binding"/>
    <property type="evidence" value="ECO:0007669"/>
    <property type="project" value="TreeGrafter"/>
</dbReference>